<dbReference type="InterPro" id="IPR038770">
    <property type="entry name" value="Na+/solute_symporter_sf"/>
</dbReference>
<evidence type="ECO:0000256" key="6">
    <source>
        <dbReference type="ARBA" id="ARBA00022989"/>
    </source>
</evidence>
<evidence type="ECO:0000256" key="3">
    <source>
        <dbReference type="ARBA" id="ARBA00022448"/>
    </source>
</evidence>
<feature type="transmembrane region" description="Helical" evidence="8">
    <location>
        <begin position="71"/>
        <end position="93"/>
    </location>
</feature>
<name>A0ABR7HRI8_9FIRM</name>
<dbReference type="Proteomes" id="UP000660021">
    <property type="component" value="Unassembled WGS sequence"/>
</dbReference>
<organism evidence="9 10">
    <name type="scientific">Pseudoflavonifractor hominis</name>
    <dbReference type="NCBI Taxonomy" id="2763059"/>
    <lineage>
        <taxon>Bacteria</taxon>
        <taxon>Bacillati</taxon>
        <taxon>Bacillota</taxon>
        <taxon>Clostridia</taxon>
        <taxon>Eubacteriales</taxon>
        <taxon>Oscillospiraceae</taxon>
        <taxon>Pseudoflavonifractor</taxon>
    </lineage>
</organism>
<gene>
    <name evidence="9" type="ORF">H8S34_04685</name>
</gene>
<evidence type="ECO:0000256" key="2">
    <source>
        <dbReference type="ARBA" id="ARBA00010145"/>
    </source>
</evidence>
<dbReference type="PANTHER" id="PTHR36838">
    <property type="entry name" value="AUXIN EFFLUX CARRIER FAMILY PROTEIN"/>
    <property type="match status" value="1"/>
</dbReference>
<comment type="similarity">
    <text evidence="2">Belongs to the auxin efflux carrier (TC 2.A.69) family.</text>
</comment>
<keyword evidence="7 8" id="KW-0472">Membrane</keyword>
<dbReference type="InterPro" id="IPR004776">
    <property type="entry name" value="Mem_transp_PIN-like"/>
</dbReference>
<dbReference type="Pfam" id="PF03547">
    <property type="entry name" value="Mem_trans"/>
    <property type="match status" value="2"/>
</dbReference>
<feature type="transmembrane region" description="Helical" evidence="8">
    <location>
        <begin position="226"/>
        <end position="246"/>
    </location>
</feature>
<comment type="subcellular location">
    <subcellularLocation>
        <location evidence="1">Cell membrane</location>
        <topology evidence="1">Multi-pass membrane protein</topology>
    </subcellularLocation>
</comment>
<evidence type="ECO:0000256" key="4">
    <source>
        <dbReference type="ARBA" id="ARBA00022475"/>
    </source>
</evidence>
<keyword evidence="3" id="KW-0813">Transport</keyword>
<evidence type="ECO:0000313" key="10">
    <source>
        <dbReference type="Proteomes" id="UP000660021"/>
    </source>
</evidence>
<dbReference type="EMBL" id="JACOPR010000002">
    <property type="protein sequence ID" value="MBC5730129.1"/>
    <property type="molecule type" value="Genomic_DNA"/>
</dbReference>
<feature type="transmembrane region" description="Helical" evidence="8">
    <location>
        <begin position="285"/>
        <end position="306"/>
    </location>
</feature>
<keyword evidence="10" id="KW-1185">Reference proteome</keyword>
<dbReference type="PANTHER" id="PTHR36838:SF1">
    <property type="entry name" value="SLR1864 PROTEIN"/>
    <property type="match status" value="1"/>
</dbReference>
<sequence length="312" mass="33776">MSSFFQNLLIVIGQVGTLFLLMSVGYLLAKLGKLTPEALPQLSFLLLYVVTPCIIIDSLQVEYDPALLHDMVFSFGLVILSYLVLALLCQCFFRRQDLDRRDTLRFAVIFGNTGFMGFPLMSAILGDGSLVYSMPVFVAFNLLVWTYGVYLMGGPSRFSVKKVLLSPPILGILIALPLFFAEIRLPSPVGNTIGYLADLNTPLAMLVIGAQMAAADLPATFRNTRLYLGAVIKLVVAPVLTALILLPFHLNPISFVAVVILSGVPTAGVTAMFAEQFDRDTESAAQIVTLSTLLSIITLPVVAVVAERIAGL</sequence>
<evidence type="ECO:0000256" key="8">
    <source>
        <dbReference type="SAM" id="Phobius"/>
    </source>
</evidence>
<proteinExistence type="inferred from homology"/>
<feature type="transmembrane region" description="Helical" evidence="8">
    <location>
        <begin position="163"/>
        <end position="181"/>
    </location>
</feature>
<dbReference type="Gene3D" id="1.20.1530.20">
    <property type="match status" value="1"/>
</dbReference>
<evidence type="ECO:0000256" key="7">
    <source>
        <dbReference type="ARBA" id="ARBA00023136"/>
    </source>
</evidence>
<protein>
    <submittedName>
        <fullName evidence="9">AEC family transporter</fullName>
    </submittedName>
</protein>
<evidence type="ECO:0000256" key="1">
    <source>
        <dbReference type="ARBA" id="ARBA00004651"/>
    </source>
</evidence>
<keyword evidence="5 8" id="KW-0812">Transmembrane</keyword>
<feature type="transmembrane region" description="Helical" evidence="8">
    <location>
        <begin position="6"/>
        <end position="29"/>
    </location>
</feature>
<keyword evidence="4" id="KW-1003">Cell membrane</keyword>
<dbReference type="RefSeq" id="WP_186963181.1">
    <property type="nucleotide sequence ID" value="NZ_JACOPR010000002.1"/>
</dbReference>
<keyword evidence="6 8" id="KW-1133">Transmembrane helix</keyword>
<feature type="transmembrane region" description="Helical" evidence="8">
    <location>
        <begin position="131"/>
        <end position="151"/>
    </location>
</feature>
<evidence type="ECO:0000256" key="5">
    <source>
        <dbReference type="ARBA" id="ARBA00022692"/>
    </source>
</evidence>
<reference evidence="9 10" key="1">
    <citation type="submission" date="2020-08" db="EMBL/GenBank/DDBJ databases">
        <title>Genome public.</title>
        <authorList>
            <person name="Liu C."/>
            <person name="Sun Q."/>
        </authorList>
    </citation>
    <scope>NUCLEOTIDE SEQUENCE [LARGE SCALE GENOMIC DNA]</scope>
    <source>
        <strain evidence="9 10">New-38</strain>
    </source>
</reference>
<feature type="transmembrane region" description="Helical" evidence="8">
    <location>
        <begin position="105"/>
        <end position="125"/>
    </location>
</feature>
<feature type="transmembrane region" description="Helical" evidence="8">
    <location>
        <begin position="252"/>
        <end position="273"/>
    </location>
</feature>
<accession>A0ABR7HRI8</accession>
<comment type="caution">
    <text evidence="9">The sequence shown here is derived from an EMBL/GenBank/DDBJ whole genome shotgun (WGS) entry which is preliminary data.</text>
</comment>
<evidence type="ECO:0000313" key="9">
    <source>
        <dbReference type="EMBL" id="MBC5730129.1"/>
    </source>
</evidence>
<feature type="transmembrane region" description="Helical" evidence="8">
    <location>
        <begin position="41"/>
        <end position="59"/>
    </location>
</feature>